<sequence>MLKSIFKFVLAIFLVVSGVAIGTTVFAAKSVDKLGDDLQDKIYN</sequence>
<proteinExistence type="predicted"/>
<dbReference type="STRING" id="762051.LKI_00895"/>
<dbReference type="Proteomes" id="UP000002362">
    <property type="component" value="Chromosome"/>
</dbReference>
<dbReference type="AlphaFoldDB" id="D5T0C3"/>
<protein>
    <submittedName>
        <fullName evidence="1">Uncharacterized protein</fullName>
    </submittedName>
</protein>
<dbReference type="KEGG" id="lki:LKI_00895"/>
<accession>D5T0C3</accession>
<reference evidence="1 2" key="1">
    <citation type="journal article" date="2010" name="J. Bacteriol.">
        <title>Complete genome sequence analysis of Leuconostoc kimchii IMSNU 11154.</title>
        <authorList>
            <person name="Oh H.M."/>
            <person name="Cho Y.J."/>
            <person name="Kim B.K."/>
            <person name="Roe J.H."/>
            <person name="Kang S.O."/>
            <person name="Nahm B.H."/>
            <person name="Jeong G."/>
            <person name="Han H.U."/>
            <person name="Chun J."/>
        </authorList>
    </citation>
    <scope>NUCLEOTIDE SEQUENCE [LARGE SCALE GENOMIC DNA]</scope>
    <source>
        <strain evidence="2">IMSNU 11154 / KCTC 2386 / IH25</strain>
    </source>
</reference>
<evidence type="ECO:0000313" key="2">
    <source>
        <dbReference type="Proteomes" id="UP000002362"/>
    </source>
</evidence>
<dbReference type="eggNOG" id="ENOG502ZQ2A">
    <property type="taxonomic scope" value="Bacteria"/>
</dbReference>
<dbReference type="HOGENOM" id="CLU_216855_0_0_9"/>
<gene>
    <name evidence="1" type="ordered locus">LKI_00895</name>
</gene>
<evidence type="ECO:0000313" key="1">
    <source>
        <dbReference type="EMBL" id="ADG39722.1"/>
    </source>
</evidence>
<dbReference type="PATRIC" id="fig|762051.18.peg.182"/>
<name>D5T0C3_LEUKI</name>
<organism evidence="1 2">
    <name type="scientific">Leuconostoc kimchii (strain IMSNU 11154 / KCTC 2386 / IH25)</name>
    <dbReference type="NCBI Taxonomy" id="762051"/>
    <lineage>
        <taxon>Bacteria</taxon>
        <taxon>Bacillati</taxon>
        <taxon>Bacillota</taxon>
        <taxon>Bacilli</taxon>
        <taxon>Lactobacillales</taxon>
        <taxon>Lactobacillaceae</taxon>
        <taxon>Leuconostoc</taxon>
    </lineage>
</organism>
<dbReference type="EMBL" id="CP001758">
    <property type="protein sequence ID" value="ADG39722.1"/>
    <property type="molecule type" value="Genomic_DNA"/>
</dbReference>